<gene>
    <name evidence="1" type="ORF">Bealeia1_00287</name>
</gene>
<dbReference type="PANTHER" id="PTHR35370:SF1">
    <property type="entry name" value="TYPE VI SECRETION SYSTEM COMPONENT TSSF1"/>
    <property type="match status" value="1"/>
</dbReference>
<dbReference type="RefSeq" id="WP_331256647.1">
    <property type="nucleotide sequence ID" value="NZ_CP133270.1"/>
</dbReference>
<proteinExistence type="predicted"/>
<reference evidence="1 2" key="1">
    <citation type="journal article" date="2024" name="Environ. Microbiol.">
        <title>Novel evolutionary insights on the interactions of the Holosporales (Alphaproteobacteria) with eukaryotic hosts from comparative genomics.</title>
        <authorList>
            <person name="Giovannini M."/>
            <person name="Petroni G."/>
            <person name="Castelli M."/>
        </authorList>
    </citation>
    <scope>NUCLEOTIDE SEQUENCE [LARGE SCALE GENOMIC DNA]</scope>
    <source>
        <strain evidence="1 2">US_Bl 15I1</strain>
    </source>
</reference>
<dbReference type="Pfam" id="PF05947">
    <property type="entry name" value="T6SS_TssF"/>
    <property type="match status" value="1"/>
</dbReference>
<dbReference type="NCBIfam" id="TIGR03359">
    <property type="entry name" value="VI_chp_6"/>
    <property type="match status" value="1"/>
</dbReference>
<sequence length="593" mass="67062">MAQNAQEELLEYYQQEMAYLRRSGARFAQQYPHVAEALNLTATDTSDPHVERLLESFAFLTAKLQKDVDDRFSRFSNTLLSVLYPQFVQPFPSSSIAHFKLSPHLGKLATGTVVPKGTQLYTEAQNGEKCRFQTIYPVEMWPVEIIEAGIISQDQLNLPEAPFNTQWFYHLRIQRYDGAMSDLNFSSLRFSILGGKYLTNFIYSTIFGFSPNAASPILFQGDAMDMAVVLPSDSISPVGFNEGENLIPYPPQSHEAYRLLCEYFMFPEKFMFFDLKNLAPQSCNQYFDIYIGINPSVKLDKIHVSSDNFKLGCTPIVNLFPKISEPLDLTNQSIAYKLIPDQRRQGSTEIHSIQKVTAAVPGKKDTLSYSPYFSYNHDMEENDQSRFWYAQRKPTDVPNAIGTDMWLSFVDFKFNPNAPSNQSIYAHTLCTNRDLATFVPAGAALQVDGSIPSAVITCVMRPTPQVNPLLSGDNLWQLISQLSLNHLSLSCANNSIVTLKEMLRLYMWSSRYDAQPEINALEGISYQTSVRRTGTDGWRGFVQGLSINLTTSSNIFEGSGLFLLCSVLNQFFSLYVGINSYTSYAVCRRREKR</sequence>
<dbReference type="InterPro" id="IPR010272">
    <property type="entry name" value="T6SS_TssF"/>
</dbReference>
<dbReference type="EMBL" id="CP133270">
    <property type="protein sequence ID" value="WVX66116.1"/>
    <property type="molecule type" value="Genomic_DNA"/>
</dbReference>
<keyword evidence="2" id="KW-1185">Reference proteome</keyword>
<organism evidence="1 2">
    <name type="scientific">Candidatus Bealeia paramacronuclearis</name>
    <dbReference type="NCBI Taxonomy" id="1921001"/>
    <lineage>
        <taxon>Bacteria</taxon>
        <taxon>Pseudomonadati</taxon>
        <taxon>Pseudomonadota</taxon>
        <taxon>Alphaproteobacteria</taxon>
        <taxon>Holosporales</taxon>
        <taxon>Holosporaceae</taxon>
        <taxon>Candidatus Bealeia</taxon>
    </lineage>
</organism>
<evidence type="ECO:0000313" key="1">
    <source>
        <dbReference type="EMBL" id="WVX66116.1"/>
    </source>
</evidence>
<name>A0ABZ2C1P3_9PROT</name>
<dbReference type="Proteomes" id="UP001330434">
    <property type="component" value="Chromosome"/>
</dbReference>
<evidence type="ECO:0000313" key="2">
    <source>
        <dbReference type="Proteomes" id="UP001330434"/>
    </source>
</evidence>
<protein>
    <submittedName>
        <fullName evidence="1">Type VI secretion system baseplate subunit TssF</fullName>
    </submittedName>
</protein>
<dbReference type="PANTHER" id="PTHR35370">
    <property type="entry name" value="CYTOPLASMIC PROTEIN-RELATED-RELATED"/>
    <property type="match status" value="1"/>
</dbReference>
<dbReference type="PIRSF" id="PIRSF028304">
    <property type="entry name" value="UCP028304"/>
    <property type="match status" value="1"/>
</dbReference>
<accession>A0ABZ2C1P3</accession>